<dbReference type="PANTHER" id="PTHR35563:SF2">
    <property type="entry name" value="BARREL METAL-DEPENDENT HYDROLASE, PUTATIVE (AFU_ORTHOLOGUE AFUA_1G16240)-RELATED"/>
    <property type="match status" value="1"/>
</dbReference>
<dbReference type="AlphaFoldDB" id="A0A0G3EWG7"/>
<accession>A0A0G3EWG7</accession>
<dbReference type="InterPro" id="IPR006680">
    <property type="entry name" value="Amidohydro-rel"/>
</dbReference>
<dbReference type="Pfam" id="PF04909">
    <property type="entry name" value="Amidohydro_2"/>
    <property type="match status" value="1"/>
</dbReference>
<dbReference type="PATRIC" id="fig|445709.3.peg.944"/>
<protein>
    <recommendedName>
        <fullName evidence="1">Amidohydrolase-related domain-containing protein</fullName>
    </recommendedName>
</protein>
<reference evidence="3" key="1">
    <citation type="submission" date="2015-06" db="EMBL/GenBank/DDBJ databases">
        <authorList>
            <person name="Lim Y.L."/>
            <person name="Ee R."/>
            <person name="Yong D."/>
            <person name="How K.Y."/>
            <person name="Yin W.F."/>
            <person name="Chan K.G."/>
        </authorList>
    </citation>
    <scope>NUCLEOTIDE SEQUENCE [LARGE SCALE GENOMIC DNA]</scope>
    <source>
        <strain evidence="3">DSM 25325</strain>
    </source>
</reference>
<dbReference type="InterPro" id="IPR032466">
    <property type="entry name" value="Metal_Hydrolase"/>
</dbReference>
<evidence type="ECO:0000259" key="1">
    <source>
        <dbReference type="Pfam" id="PF04909"/>
    </source>
</evidence>
<name>A0A0G3EWG7_9BURK</name>
<keyword evidence="3" id="KW-1185">Reference proteome</keyword>
<dbReference type="Gene3D" id="3.20.20.140">
    <property type="entry name" value="Metal-dependent hydrolases"/>
    <property type="match status" value="1"/>
</dbReference>
<dbReference type="SUPFAM" id="SSF51556">
    <property type="entry name" value="Metallo-dependent hydrolases"/>
    <property type="match status" value="1"/>
</dbReference>
<dbReference type="InterPro" id="IPR052358">
    <property type="entry name" value="Aro_Compnd_Degr_Hydrolases"/>
</dbReference>
<gene>
    <name evidence="2" type="ORF">ABW99_04405</name>
</gene>
<dbReference type="OrthoDB" id="9787654at2"/>
<dbReference type="EMBL" id="CP011568">
    <property type="protein sequence ID" value="AKJ70364.1"/>
    <property type="molecule type" value="Genomic_DNA"/>
</dbReference>
<dbReference type="KEGG" id="ptx:ABW99_04405"/>
<dbReference type="PANTHER" id="PTHR35563">
    <property type="entry name" value="BARREL METAL-DEPENDENT HYDROLASE, PUTATIVE (AFU_ORTHOLOGUE AFUA_1G16240)-RELATED"/>
    <property type="match status" value="1"/>
</dbReference>
<dbReference type="STRING" id="445709.ABW99_04405"/>
<evidence type="ECO:0000313" key="2">
    <source>
        <dbReference type="EMBL" id="AKJ70364.1"/>
    </source>
</evidence>
<dbReference type="GO" id="GO:0016787">
    <property type="term" value="F:hydrolase activity"/>
    <property type="evidence" value="ECO:0007669"/>
    <property type="project" value="InterPro"/>
</dbReference>
<proteinExistence type="predicted"/>
<feature type="domain" description="Amidohydrolase-related" evidence="1">
    <location>
        <begin position="22"/>
        <end position="288"/>
    </location>
</feature>
<sequence>MLEISDSLACAASPRAEAITAIDTHAHVFVRDLPLARQRRYAPGYDAPLGAYLAQLDAHGVSHGVLVQPSFLGTDNAYLLQSLAAQPERLRGIVVIDPLEAAADAQRLQRWARAGVVGIRLNLLGMPDPDFAAAAWQTLLPSLAALGWQIELQCEASRLARLVRPLLEHGLDVVIDHFGLPDPAQGVTDPGFRYLLTLGATRRVWVKLSAAYRSAAGVAGEAIARAATPLLRHAFGPERLLWGSDWPHTRFETTVDYSQACRAIQALLPDADERRAVLVDTPARLFRFG</sequence>
<organism evidence="2 3">
    <name type="scientific">Pandoraea thiooxydans</name>
    <dbReference type="NCBI Taxonomy" id="445709"/>
    <lineage>
        <taxon>Bacteria</taxon>
        <taxon>Pseudomonadati</taxon>
        <taxon>Pseudomonadota</taxon>
        <taxon>Betaproteobacteria</taxon>
        <taxon>Burkholderiales</taxon>
        <taxon>Burkholderiaceae</taxon>
        <taxon>Pandoraea</taxon>
    </lineage>
</organism>
<evidence type="ECO:0000313" key="3">
    <source>
        <dbReference type="Proteomes" id="UP000036700"/>
    </source>
</evidence>
<dbReference type="Proteomes" id="UP000036700">
    <property type="component" value="Chromosome"/>
</dbReference>